<feature type="compositionally biased region" description="Basic residues" evidence="1">
    <location>
        <begin position="86"/>
        <end position="97"/>
    </location>
</feature>
<evidence type="ECO:0000313" key="2">
    <source>
        <dbReference type="EMBL" id="QBJ01038.1"/>
    </source>
</evidence>
<proteinExistence type="predicted"/>
<accession>A0A5J5ZZG0</accession>
<dbReference type="Proteomes" id="UP000327497">
    <property type="component" value="Segment"/>
</dbReference>
<feature type="region of interest" description="Disordered" evidence="1">
    <location>
        <begin position="78"/>
        <end position="97"/>
    </location>
</feature>
<dbReference type="EMBL" id="MK455769">
    <property type="protein sequence ID" value="QBJ01038.1"/>
    <property type="molecule type" value="Genomic_DNA"/>
</dbReference>
<keyword evidence="2" id="KW-0378">Hydrolase</keyword>
<reference evidence="2 3" key="1">
    <citation type="journal article" date="2019" name="Virus Res.">
        <title>Genomic characterization of a novel virulent phage infecting the Aeromonas hydrophila isolated from rainbow trout (Oncorhynchus mykiss).</title>
        <authorList>
            <person name="Cao Y."/>
            <person name="Li S."/>
            <person name="Wang D."/>
            <person name="Zhao J."/>
            <person name="Xu L."/>
            <person name="Liu H."/>
            <person name="Lu T."/>
            <person name="Mou Z."/>
        </authorList>
    </citation>
    <scope>NUCLEOTIDE SEQUENCE [LARGE SCALE GENOMIC DNA]</scope>
</reference>
<dbReference type="InterPro" id="IPR004211">
    <property type="entry name" value="Endonuclease_7"/>
</dbReference>
<dbReference type="SUPFAM" id="SSF54060">
    <property type="entry name" value="His-Me finger endonucleases"/>
    <property type="match status" value="1"/>
</dbReference>
<keyword evidence="2" id="KW-0255">Endonuclease</keyword>
<sequence>MTSANVVVDHNHKTGVIRAALPRSINGLEGKIKGLLTRWGSCTNEVEMIKMLEAIAEYWRLHRVPQTEWIHPTHLTPQEAREKANAKARARYAAAKK</sequence>
<keyword evidence="3" id="KW-1185">Reference proteome</keyword>
<name>A0A5J5ZZG0_9CAUD</name>
<protein>
    <submittedName>
        <fullName evidence="2">Putative endonuclease</fullName>
    </submittedName>
</protein>
<organism evidence="2 3">
    <name type="scientific">Aeromonas phage MJG</name>
    <dbReference type="NCBI Taxonomy" id="2510451"/>
    <lineage>
        <taxon>Viruses</taxon>
        <taxon>Duplodnaviria</taxon>
        <taxon>Heunggongvirae</taxon>
        <taxon>Uroviricota</taxon>
        <taxon>Caudoviricetes</taxon>
        <taxon>Autographivirales</taxon>
        <taxon>Autosignataviridae</taxon>
        <taxon>Colwellvirinae</taxon>
        <taxon>Daolivirus</taxon>
        <taxon>Daolivirus MJG</taxon>
    </lineage>
</organism>
<dbReference type="GO" id="GO:0004519">
    <property type="term" value="F:endonuclease activity"/>
    <property type="evidence" value="ECO:0007669"/>
    <property type="project" value="UniProtKB-KW"/>
</dbReference>
<keyword evidence="2" id="KW-0540">Nuclease</keyword>
<dbReference type="Pfam" id="PF02945">
    <property type="entry name" value="Endonuclease_7"/>
    <property type="match status" value="1"/>
</dbReference>
<evidence type="ECO:0000256" key="1">
    <source>
        <dbReference type="SAM" id="MobiDB-lite"/>
    </source>
</evidence>
<dbReference type="InterPro" id="IPR044925">
    <property type="entry name" value="His-Me_finger_sf"/>
</dbReference>
<evidence type="ECO:0000313" key="3">
    <source>
        <dbReference type="Proteomes" id="UP000327497"/>
    </source>
</evidence>